<comment type="similarity">
    <text evidence="2 8">Belongs to the adaptor complexes large subunit family.</text>
</comment>
<dbReference type="AlphaFoldDB" id="A0A0L0P6C3"/>
<dbReference type="GO" id="GO:0005794">
    <property type="term" value="C:Golgi apparatus"/>
    <property type="evidence" value="ECO:0007669"/>
    <property type="project" value="UniProtKB-SubCell"/>
</dbReference>
<evidence type="ECO:0000256" key="4">
    <source>
        <dbReference type="ARBA" id="ARBA00022448"/>
    </source>
</evidence>
<dbReference type="VEuPathDB" id="FungiDB:B9J08_005049"/>
<dbReference type="GO" id="GO:0030123">
    <property type="term" value="C:AP-3 adaptor complex"/>
    <property type="evidence" value="ECO:0007669"/>
    <property type="project" value="InterPro"/>
</dbReference>
<keyword evidence="8" id="KW-0333">Golgi apparatus</keyword>
<feature type="compositionally biased region" description="Acidic residues" evidence="9">
    <location>
        <begin position="696"/>
        <end position="723"/>
    </location>
</feature>
<evidence type="ECO:0000256" key="5">
    <source>
        <dbReference type="ARBA" id="ARBA00022737"/>
    </source>
</evidence>
<evidence type="ECO:0000313" key="11">
    <source>
        <dbReference type="EMBL" id="KNE01854.1"/>
    </source>
</evidence>
<feature type="compositionally biased region" description="Polar residues" evidence="9">
    <location>
        <begin position="865"/>
        <end position="888"/>
    </location>
</feature>
<dbReference type="GO" id="GO:0006896">
    <property type="term" value="P:Golgi to vacuole transport"/>
    <property type="evidence" value="ECO:0007669"/>
    <property type="project" value="TreeGrafter"/>
</dbReference>
<dbReference type="InterPro" id="IPR016024">
    <property type="entry name" value="ARM-type_fold"/>
</dbReference>
<dbReference type="InterPro" id="IPR011989">
    <property type="entry name" value="ARM-like"/>
</dbReference>
<keyword evidence="5" id="KW-0677">Repeat</keyword>
<keyword evidence="4 8" id="KW-0813">Transport</keyword>
<feature type="compositionally biased region" description="Basic and acidic residues" evidence="9">
    <location>
        <begin position="1003"/>
        <end position="1016"/>
    </location>
</feature>
<feature type="compositionally biased region" description="Basic and acidic residues" evidence="9">
    <location>
        <begin position="826"/>
        <end position="850"/>
    </location>
</feature>
<organism evidence="11 12">
    <name type="scientific">Candidozyma auris</name>
    <name type="common">Yeast</name>
    <name type="synonym">Candida auris</name>
    <dbReference type="NCBI Taxonomy" id="498019"/>
    <lineage>
        <taxon>Eukaryota</taxon>
        <taxon>Fungi</taxon>
        <taxon>Dikarya</taxon>
        <taxon>Ascomycota</taxon>
        <taxon>Saccharomycotina</taxon>
        <taxon>Pichiomycetes</taxon>
        <taxon>Metschnikowiaceae</taxon>
        <taxon>Candidozyma</taxon>
    </lineage>
</organism>
<dbReference type="GO" id="GO:0010008">
    <property type="term" value="C:endosome membrane"/>
    <property type="evidence" value="ECO:0007669"/>
    <property type="project" value="TreeGrafter"/>
</dbReference>
<dbReference type="PANTHER" id="PTHR22781">
    <property type="entry name" value="DELTA ADAPTIN-RELATED"/>
    <property type="match status" value="1"/>
</dbReference>
<accession>A0A0L0P6C3</accession>
<feature type="compositionally biased region" description="Polar residues" evidence="9">
    <location>
        <begin position="1047"/>
        <end position="1056"/>
    </location>
</feature>
<feature type="region of interest" description="Disordered" evidence="9">
    <location>
        <begin position="985"/>
        <end position="1074"/>
    </location>
</feature>
<dbReference type="EMBL" id="LGST01000008">
    <property type="protein sequence ID" value="KNE01854.1"/>
    <property type="molecule type" value="Genomic_DNA"/>
</dbReference>
<evidence type="ECO:0000256" key="1">
    <source>
        <dbReference type="ARBA" id="ARBA00004145"/>
    </source>
</evidence>
<dbReference type="Proteomes" id="UP000037122">
    <property type="component" value="Unassembled WGS sequence"/>
</dbReference>
<proteinExistence type="inferred from homology"/>
<evidence type="ECO:0000313" key="12">
    <source>
        <dbReference type="Proteomes" id="UP000037122"/>
    </source>
</evidence>
<evidence type="ECO:0000256" key="2">
    <source>
        <dbReference type="ARBA" id="ARBA00006613"/>
    </source>
</evidence>
<keyword evidence="6 8" id="KW-0653">Protein transport</keyword>
<evidence type="ECO:0000256" key="8">
    <source>
        <dbReference type="PIRNR" id="PIRNR037092"/>
    </source>
</evidence>
<dbReference type="FunFam" id="1.25.10.10:FF:000251">
    <property type="entry name" value="AP-3 complex subunit delta"/>
    <property type="match status" value="1"/>
</dbReference>
<feature type="compositionally biased region" description="Basic residues" evidence="9">
    <location>
        <begin position="897"/>
        <end position="909"/>
    </location>
</feature>
<dbReference type="InterPro" id="IPR002553">
    <property type="entry name" value="Clathrin/coatomer_adapt-like_N"/>
</dbReference>
<dbReference type="GO" id="GO:0006623">
    <property type="term" value="P:protein targeting to vacuole"/>
    <property type="evidence" value="ECO:0007669"/>
    <property type="project" value="TreeGrafter"/>
</dbReference>
<gene>
    <name evidence="11" type="ORF">QG37_01197</name>
</gene>
<sequence length="1074" mass="121666">MSAFQVQSSEMLARLKPFGISFEKSLTDLIKGIRAHYKESPENLLEFLDSAIEECKNELATTDLEVKATAVLKLAYLEMYGFDMSWCNFQILEIMSSSKFQQKRIGYLAAMQSFKSEKDLLILATNQFKKDLNSHNHVEIGLALSGIATIVTPNLAQDIVDDILVKLTHSKAYIRKKAILALFKIFLQYPESLRTSLPRVIEKLDDEDIAVVSATITVICEISKKNPNIFIAYLPKFFSILEDTQNNWLIIRILKLFQSLLKVEPRMKKKILPSIIKLMEKTDATSLVYECISCIVNGGMLSASSSKDKDVARTCIGHLLIFFVDGDANLRFVGLIALISILKIFPEFMQNDKRVSQYVMHSLKVKDTIVLKKGLEICQYLVTEDNIIEIIKELLLQLVPDEANPCIPEKLRLEIVSKILQIASKDNYSNIPNFNWYVTVLKDVVNTTLLPLDSKDSADLAPVLSKRTLDIIARKLGSELKTVATKVPSLRPYLMKHVVFEFVKDKRILQFCPILMKDVFWLMGEYISEIGNTYDESDDEDDAESQSSALGYKIQMLNTLVNSFVDKELGKLDQFPVSRLLLKLPLPDVQIVFIPSLVKLYSDIVVDYVSLYVQHGKLSHEPFGQLSYFLFKCIKFLENWESHDHYEVQERALSWLEFLRLSMDAMGGKSSLALNKVKEEELNYFNRKVSLTNEDTNIDDDSNTANESESEDGNSSSEEDSSEEDRSSIDASMKQDLVKTRLNDSTDIPSDIPDDNELPHLLTSILPSFFKSYALNPVAASAQKMIPLPADIDLDAPINTPPEYCLREDDPIVFRDSDESDEEGLPQEKDIQKVDEEISRERLERMKDDPFYITPSDKKKRNKQRPQLLSTPSENTESGTPSEKNSLVSLEELGRKESKKGKKIKKHKVTILSEEGFGDSIESPAPEAASAETGKKKKPNKFLINSSNLDNFDINSSPAEVSDSKKAEEYDIDLEALRKQLEEKEKKIQRKEAKKAKKKKETKSKEKKEKPKELKESVNIVDLKLGKPAAVLPPEEQRDAEKKSETPEVSTDSQVVAVSLKPKTKKKKKAVILD</sequence>
<comment type="subunit">
    <text evidence="8">Adaptor protein complex 3 (AP-3) is a heterotetramer.</text>
</comment>
<dbReference type="VEuPathDB" id="FungiDB:CJJ09_004305"/>
<evidence type="ECO:0000256" key="7">
    <source>
        <dbReference type="ARBA" id="ARBA00023136"/>
    </source>
</evidence>
<feature type="compositionally biased region" description="Basic residues" evidence="9">
    <location>
        <begin position="987"/>
        <end position="1002"/>
    </location>
</feature>
<feature type="compositionally biased region" description="Basic residues" evidence="9">
    <location>
        <begin position="1062"/>
        <end position="1074"/>
    </location>
</feature>
<dbReference type="PIRSF" id="PIRSF037092">
    <property type="entry name" value="AP3_complex_delta"/>
    <property type="match status" value="1"/>
</dbReference>
<keyword evidence="7" id="KW-0472">Membrane</keyword>
<dbReference type="SUPFAM" id="SSF48371">
    <property type="entry name" value="ARM repeat"/>
    <property type="match status" value="1"/>
</dbReference>
<evidence type="ECO:0000256" key="9">
    <source>
        <dbReference type="SAM" id="MobiDB-lite"/>
    </source>
</evidence>
<dbReference type="Pfam" id="PF01602">
    <property type="entry name" value="Adaptin_N"/>
    <property type="match status" value="1"/>
</dbReference>
<feature type="region of interest" description="Disordered" evidence="9">
    <location>
        <begin position="693"/>
        <end position="757"/>
    </location>
</feature>
<dbReference type="InterPro" id="IPR017105">
    <property type="entry name" value="AP3_complex_dsu"/>
</dbReference>
<dbReference type="GO" id="GO:0030665">
    <property type="term" value="C:clathrin-coated vesicle membrane"/>
    <property type="evidence" value="ECO:0007669"/>
    <property type="project" value="UniProtKB-SubCell"/>
</dbReference>
<dbReference type="Gene3D" id="1.25.10.10">
    <property type="entry name" value="Leucine-rich Repeat Variant"/>
    <property type="match status" value="1"/>
</dbReference>
<feature type="domain" description="Clathrin/coatomer adaptor adaptin-like N-terminal" evidence="10">
    <location>
        <begin position="53"/>
        <end position="661"/>
    </location>
</feature>
<feature type="compositionally biased region" description="Polar residues" evidence="9">
    <location>
        <begin position="943"/>
        <end position="959"/>
    </location>
</feature>
<comment type="subcellular location">
    <subcellularLocation>
        <location evidence="1">Cytoplasmic vesicle</location>
        <location evidence="1">Clathrin-coated vesicle membrane</location>
        <topology evidence="1">Peripheral membrane protein</topology>
        <orientation evidence="1">Cytoplasmic side</orientation>
    </subcellularLocation>
    <subcellularLocation>
        <location evidence="8">Golgi apparatus</location>
    </subcellularLocation>
</comment>
<feature type="region of interest" description="Disordered" evidence="9">
    <location>
        <begin position="815"/>
        <end position="969"/>
    </location>
</feature>
<dbReference type="VEuPathDB" id="FungiDB:QG37_01197"/>
<dbReference type="VEuPathDB" id="FungiDB:CJI96_0003839"/>
<comment type="caution">
    <text evidence="11">The sequence shown here is derived from an EMBL/GenBank/DDBJ whole genome shotgun (WGS) entry which is preliminary data.</text>
</comment>
<evidence type="ECO:0000256" key="3">
    <source>
        <dbReference type="ARBA" id="ARBA00015717"/>
    </source>
</evidence>
<dbReference type="PANTHER" id="PTHR22781:SF12">
    <property type="entry name" value="AP-3 COMPLEX SUBUNIT DELTA-1"/>
    <property type="match status" value="1"/>
</dbReference>
<evidence type="ECO:0000259" key="10">
    <source>
        <dbReference type="Pfam" id="PF01602"/>
    </source>
</evidence>
<evidence type="ECO:0000256" key="6">
    <source>
        <dbReference type="ARBA" id="ARBA00022927"/>
    </source>
</evidence>
<reference evidence="12" key="1">
    <citation type="journal article" date="2015" name="BMC Genomics">
        <title>Draft genome of a commonly misdiagnosed multidrug resistant pathogen Candida auris.</title>
        <authorList>
            <person name="Chatterjee S."/>
            <person name="Alampalli S.V."/>
            <person name="Nageshan R.K."/>
            <person name="Chettiar S.T."/>
            <person name="Joshi S."/>
            <person name="Tatu U.S."/>
        </authorList>
    </citation>
    <scope>NUCLEOTIDE SEQUENCE [LARGE SCALE GENOMIC DNA]</scope>
    <source>
        <strain evidence="12">6684</strain>
    </source>
</reference>
<feature type="compositionally biased region" description="Low complexity" evidence="9">
    <location>
        <begin position="922"/>
        <end position="932"/>
    </location>
</feature>
<feature type="compositionally biased region" description="Basic and acidic residues" evidence="9">
    <location>
        <begin position="1035"/>
        <end position="1046"/>
    </location>
</feature>
<dbReference type="VEuPathDB" id="FungiDB:CJI97_005133"/>
<name>A0A0L0P6C3_CANAR</name>
<comment type="function">
    <text evidence="8">Part of the AP-3 complex, an adaptor-related complex which is not clathrin-associated. The complex is associated with the Golgi region as well as more peripheral structures. It facilitates the budding of vesicles from the Golgi membrane.</text>
</comment>
<protein>
    <recommendedName>
        <fullName evidence="3 8">AP-3 complex subunit delta</fullName>
    </recommendedName>
</protein>
<dbReference type="VEuPathDB" id="FungiDB:CJJ07_000472"/>